<dbReference type="PIRSF" id="PIRSF015626">
    <property type="entry name" value="FdhD"/>
    <property type="match status" value="1"/>
</dbReference>
<dbReference type="PANTHER" id="PTHR30592">
    <property type="entry name" value="FORMATE DEHYDROGENASE"/>
    <property type="match status" value="1"/>
</dbReference>
<evidence type="ECO:0000313" key="4">
    <source>
        <dbReference type="Proteomes" id="UP001652338"/>
    </source>
</evidence>
<dbReference type="RefSeq" id="WP_262655383.1">
    <property type="nucleotide sequence ID" value="NZ_JAOQKE010000018.1"/>
</dbReference>
<dbReference type="Pfam" id="PF02634">
    <property type="entry name" value="FdhD-NarQ"/>
    <property type="match status" value="1"/>
</dbReference>
<dbReference type="EMBL" id="JAOQKE010000018">
    <property type="protein sequence ID" value="MCU6726117.1"/>
    <property type="molecule type" value="Genomic_DNA"/>
</dbReference>
<name>A0ABT2SNL8_9FIRM</name>
<evidence type="ECO:0000256" key="1">
    <source>
        <dbReference type="ARBA" id="ARBA00022490"/>
    </source>
</evidence>
<dbReference type="InterPro" id="IPR016193">
    <property type="entry name" value="Cytidine_deaminase-like"/>
</dbReference>
<accession>A0ABT2SNL8</accession>
<dbReference type="Gene3D" id="3.10.20.10">
    <property type="match status" value="1"/>
</dbReference>
<evidence type="ECO:0000256" key="2">
    <source>
        <dbReference type="ARBA" id="ARBA00023150"/>
    </source>
</evidence>
<evidence type="ECO:0000313" key="3">
    <source>
        <dbReference type="EMBL" id="MCU6726117.1"/>
    </source>
</evidence>
<comment type="caution">
    <text evidence="3">The sequence shown here is derived from an EMBL/GenBank/DDBJ whole genome shotgun (WGS) entry which is preliminary data.</text>
</comment>
<proteinExistence type="predicted"/>
<organism evidence="3 4">
    <name type="scientific">Muricoprocola aceti</name>
    <dbReference type="NCBI Taxonomy" id="2981772"/>
    <lineage>
        <taxon>Bacteria</taxon>
        <taxon>Bacillati</taxon>
        <taxon>Bacillota</taxon>
        <taxon>Clostridia</taxon>
        <taxon>Lachnospirales</taxon>
        <taxon>Lachnospiraceae</taxon>
        <taxon>Muricoprocola</taxon>
    </lineage>
</organism>
<dbReference type="SUPFAM" id="SSF53927">
    <property type="entry name" value="Cytidine deaminase-like"/>
    <property type="match status" value="1"/>
</dbReference>
<gene>
    <name evidence="3" type="primary">fdhD</name>
    <name evidence="3" type="ORF">OCV47_12335</name>
</gene>
<dbReference type="PANTHER" id="PTHR30592:SF1">
    <property type="entry name" value="SULFUR CARRIER PROTEIN FDHD"/>
    <property type="match status" value="1"/>
</dbReference>
<sequence length="265" mass="30156">MYINEQYQDLALLETKEYQFIGRDGKICTETEQILKEHVMDVYVNDRLTMKLICLPQHLAELVLGRLLTEQIITSAEDVEHIYICEYGKRTKVYLKQTAGADVSTSDSYVEITPTCCTGNHILNDYFISAREPEVLAPIHWEPEWIFHMADAFADGSPLHSITFATHSCLLAREDQILFSCEDIGRHNALDKVIGYALRHNIDLHQCMVYSSGRIPTDMAMKVIQAGIPILASKASPTFEAIELAKEYHLTLICAARRDRMKVFV</sequence>
<reference evidence="3 4" key="1">
    <citation type="journal article" date="2021" name="ISME Commun">
        <title>Automated analysis of genomic sequences facilitates high-throughput and comprehensive description of bacteria.</title>
        <authorList>
            <person name="Hitch T.C.A."/>
        </authorList>
    </citation>
    <scope>NUCLEOTIDE SEQUENCE [LARGE SCALE GENOMIC DNA]</scope>
    <source>
        <strain evidence="3 4">Sanger_29</strain>
    </source>
</reference>
<protein>
    <submittedName>
        <fullName evidence="3">Formate dehydrogenase accessory sulfurtransferase FdhD</fullName>
    </submittedName>
</protein>
<keyword evidence="1" id="KW-0963">Cytoplasm</keyword>
<keyword evidence="4" id="KW-1185">Reference proteome</keyword>
<keyword evidence="2" id="KW-0501">Molybdenum cofactor biosynthesis</keyword>
<dbReference type="NCBIfam" id="TIGR00129">
    <property type="entry name" value="fdhD_narQ"/>
    <property type="match status" value="1"/>
</dbReference>
<dbReference type="Proteomes" id="UP001652338">
    <property type="component" value="Unassembled WGS sequence"/>
</dbReference>
<dbReference type="Gene3D" id="3.40.140.10">
    <property type="entry name" value="Cytidine Deaminase, domain 2"/>
    <property type="match status" value="1"/>
</dbReference>
<dbReference type="InterPro" id="IPR003786">
    <property type="entry name" value="FdhD"/>
</dbReference>